<dbReference type="EMBL" id="QEPN01000003">
    <property type="protein sequence ID" value="RDE72665.1"/>
    <property type="molecule type" value="Genomic_DNA"/>
</dbReference>
<evidence type="ECO:0000313" key="2">
    <source>
        <dbReference type="Proteomes" id="UP000253872"/>
    </source>
</evidence>
<evidence type="ECO:0000313" key="1">
    <source>
        <dbReference type="EMBL" id="RDE72665.1"/>
    </source>
</evidence>
<dbReference type="Pfam" id="PF10076">
    <property type="entry name" value="Phage_Mu_Gp48"/>
    <property type="match status" value="1"/>
</dbReference>
<reference evidence="1 2" key="1">
    <citation type="submission" date="2018-05" db="EMBL/GenBank/DDBJ databases">
        <title>Draft Genome Sequences for a Diverse set of 7 Haemophilus Species.</title>
        <authorList>
            <person name="Nichols M."/>
            <person name="Topaz N."/>
            <person name="Wang X."/>
            <person name="Wang X."/>
            <person name="Boxrud D."/>
        </authorList>
    </citation>
    <scope>NUCLEOTIDE SEQUENCE [LARGE SCALE GENOMIC DNA]</scope>
    <source>
        <strain evidence="1 2">C2002001239</strain>
    </source>
</reference>
<proteinExistence type="predicted"/>
<dbReference type="AlphaFoldDB" id="A0A369YIQ3"/>
<sequence>MDKLKSRHAEALGLLLPPVSYHSRGELIYRSLLVDGLALDRTYESSLQIVEAISPLAGVMIGDWERVTGLTRNKNKPLEERIAAVVAKLNDKASLSIPYITKKAKALGYDIKIVEPEPFRAGISRAGEVLWDEGVKWLFFVDIGVPEKLYSGEYRLDLYGVKTITDPVLEALLNVVQPAYTKYWIRYYNGQTNA</sequence>
<comment type="caution">
    <text evidence="1">The sequence shown here is derived from an EMBL/GenBank/DDBJ whole genome shotgun (WGS) entry which is preliminary data.</text>
</comment>
<dbReference type="RefSeq" id="WP_111402683.1">
    <property type="nucleotide sequence ID" value="NZ_QEPN01000003.1"/>
</dbReference>
<name>A0A369YIQ3_9PAST</name>
<gene>
    <name evidence="1" type="ORF">DPV93_05130</name>
</gene>
<dbReference type="InterPro" id="IPR018755">
    <property type="entry name" value="Phage_Mu_Gp48"/>
</dbReference>
<protein>
    <submittedName>
        <fullName evidence="1">DUF2313 domain-containing protein</fullName>
    </submittedName>
</protein>
<dbReference type="Proteomes" id="UP000253872">
    <property type="component" value="Unassembled WGS sequence"/>
</dbReference>
<accession>A0A369YIQ3</accession>
<organism evidence="1 2">
    <name type="scientific">Haemophilus sputorum</name>
    <dbReference type="NCBI Taxonomy" id="1078480"/>
    <lineage>
        <taxon>Bacteria</taxon>
        <taxon>Pseudomonadati</taxon>
        <taxon>Pseudomonadota</taxon>
        <taxon>Gammaproteobacteria</taxon>
        <taxon>Pasteurellales</taxon>
        <taxon>Pasteurellaceae</taxon>
        <taxon>Haemophilus</taxon>
    </lineage>
</organism>